<dbReference type="InParanoid" id="A0A165CEA2"/>
<sequence>MKSTRARPAQGQDRQRHAPTVTDGHAFLAPTTSAFDLLRTRLSLGITRSALCLLSSRYELVQTGRRSTDWTSGQPAGTPTVPASAELAILSCLDQQLGTPRCPSSPAFRNIGIDFNATLFYSAQGVFSIAKSADMTEALNEIAQQSVRAAYIQHLIRSSSFLRHCVYLATDAQAAR</sequence>
<feature type="region of interest" description="Disordered" evidence="1">
    <location>
        <begin position="1"/>
        <end position="23"/>
    </location>
</feature>
<dbReference type="Proteomes" id="UP000077266">
    <property type="component" value="Unassembled WGS sequence"/>
</dbReference>
<accession>A0A165CEA2</accession>
<name>A0A165CEA2_EXIGL</name>
<protein>
    <submittedName>
        <fullName evidence="2">Uncharacterized protein</fullName>
    </submittedName>
</protein>
<keyword evidence="3" id="KW-1185">Reference proteome</keyword>
<dbReference type="AlphaFoldDB" id="A0A165CEA2"/>
<gene>
    <name evidence="2" type="ORF">EXIGLDRAFT_778741</name>
</gene>
<evidence type="ECO:0000313" key="3">
    <source>
        <dbReference type="Proteomes" id="UP000077266"/>
    </source>
</evidence>
<proteinExistence type="predicted"/>
<evidence type="ECO:0000256" key="1">
    <source>
        <dbReference type="SAM" id="MobiDB-lite"/>
    </source>
</evidence>
<dbReference type="EMBL" id="KV426332">
    <property type="protein sequence ID" value="KZV82313.1"/>
    <property type="molecule type" value="Genomic_DNA"/>
</dbReference>
<reference evidence="2 3" key="1">
    <citation type="journal article" date="2016" name="Mol. Biol. Evol.">
        <title>Comparative Genomics of Early-Diverging Mushroom-Forming Fungi Provides Insights into the Origins of Lignocellulose Decay Capabilities.</title>
        <authorList>
            <person name="Nagy L.G."/>
            <person name="Riley R."/>
            <person name="Tritt A."/>
            <person name="Adam C."/>
            <person name="Daum C."/>
            <person name="Floudas D."/>
            <person name="Sun H."/>
            <person name="Yadav J.S."/>
            <person name="Pangilinan J."/>
            <person name="Larsson K.H."/>
            <person name="Matsuura K."/>
            <person name="Barry K."/>
            <person name="Labutti K."/>
            <person name="Kuo R."/>
            <person name="Ohm R.A."/>
            <person name="Bhattacharya S.S."/>
            <person name="Shirouzu T."/>
            <person name="Yoshinaga Y."/>
            <person name="Martin F.M."/>
            <person name="Grigoriev I.V."/>
            <person name="Hibbett D.S."/>
        </authorList>
    </citation>
    <scope>NUCLEOTIDE SEQUENCE [LARGE SCALE GENOMIC DNA]</scope>
    <source>
        <strain evidence="2 3">HHB12029</strain>
    </source>
</reference>
<organism evidence="2 3">
    <name type="scientific">Exidia glandulosa HHB12029</name>
    <dbReference type="NCBI Taxonomy" id="1314781"/>
    <lineage>
        <taxon>Eukaryota</taxon>
        <taxon>Fungi</taxon>
        <taxon>Dikarya</taxon>
        <taxon>Basidiomycota</taxon>
        <taxon>Agaricomycotina</taxon>
        <taxon>Agaricomycetes</taxon>
        <taxon>Auriculariales</taxon>
        <taxon>Exidiaceae</taxon>
        <taxon>Exidia</taxon>
    </lineage>
</organism>
<evidence type="ECO:0000313" key="2">
    <source>
        <dbReference type="EMBL" id="KZV82313.1"/>
    </source>
</evidence>